<dbReference type="OrthoDB" id="14341at651137"/>
<keyword evidence="2" id="KW-1185">Reference proteome</keyword>
<accession>V6ARF4</accession>
<dbReference type="AlphaFoldDB" id="V6ARF4"/>
<dbReference type="RefSeq" id="WP_155991184.1">
    <property type="nucleotide sequence ID" value="NZ_CBTY010000006.1"/>
</dbReference>
<organism evidence="1 2">
    <name type="scientific">Candidatus Nitrosotenuis uzonensis</name>
    <dbReference type="NCBI Taxonomy" id="1407055"/>
    <lineage>
        <taxon>Archaea</taxon>
        <taxon>Nitrososphaerota</taxon>
        <taxon>Candidatus Nitrosotenuis</taxon>
    </lineage>
</organism>
<dbReference type="EMBL" id="CBTY010000006">
    <property type="protein sequence ID" value="CDI05013.1"/>
    <property type="molecule type" value="Genomic_DNA"/>
</dbReference>
<gene>
    <name evidence="1" type="ORF">NITUZ_140088</name>
</gene>
<evidence type="ECO:0000313" key="2">
    <source>
        <dbReference type="Proteomes" id="UP000018159"/>
    </source>
</evidence>
<sequence length="68" mass="7720">MKDWTCLCGRFVRDKRLCPSCKLMRFSIENSTVLDYWGLKLGAVSSGSPFNMPVNSFSEHVLISAIFE</sequence>
<proteinExistence type="predicted"/>
<evidence type="ECO:0000313" key="1">
    <source>
        <dbReference type="EMBL" id="CDI05013.1"/>
    </source>
</evidence>
<name>V6ARF4_9ARCH</name>
<dbReference type="Proteomes" id="UP000018159">
    <property type="component" value="Unassembled WGS sequence"/>
</dbReference>
<reference evidence="1 2" key="1">
    <citation type="journal article" date="2013" name="PLoS ONE">
        <title>Enrichment and Genome Sequence of the Group I.1a Ammonia-Oxidizing Archaeon ?Ca. Nitrosotenuis uzonensis? Representing a Clade Globally.</title>
        <authorList>
            <person name="Lebedeva E.V."/>
            <person name="Hatzenpichler R."/>
            <person name="Pelletier E."/>
            <person name="Schuster N."/>
            <person name="Hauzmayer S."/>
            <person name="Bulaev A."/>
            <person name="Grigor'eva N.V."/>
            <person name="Galushko A."/>
            <person name="Schmid M."/>
            <person name="Palatinszky M."/>
            <person name="Le Paslier D."/>
            <person name="Daims H."/>
            <person name="Wagner M."/>
        </authorList>
    </citation>
    <scope>NUCLEOTIDE SEQUENCE [LARGE SCALE GENOMIC DNA]</scope>
    <source>
        <strain evidence="1 2">N4</strain>
    </source>
</reference>
<protein>
    <submittedName>
        <fullName evidence="1">Uncharacterized protein</fullName>
    </submittedName>
</protein>
<comment type="caution">
    <text evidence="1">The sequence shown here is derived from an EMBL/GenBank/DDBJ whole genome shotgun (WGS) entry which is preliminary data.</text>
</comment>